<evidence type="ECO:0000313" key="4">
    <source>
        <dbReference type="EMBL" id="KAH7291274.1"/>
    </source>
</evidence>
<reference evidence="4" key="1">
    <citation type="submission" date="2021-08" db="EMBL/GenBank/DDBJ databases">
        <title>WGS assembly of Ceratopteris richardii.</title>
        <authorList>
            <person name="Marchant D.B."/>
            <person name="Chen G."/>
            <person name="Jenkins J."/>
            <person name="Shu S."/>
            <person name="Leebens-Mack J."/>
            <person name="Grimwood J."/>
            <person name="Schmutz J."/>
            <person name="Soltis P."/>
            <person name="Soltis D."/>
            <person name="Chen Z.-H."/>
        </authorList>
    </citation>
    <scope>NUCLEOTIDE SEQUENCE</scope>
    <source>
        <strain evidence="4">Whitten #5841</strain>
        <tissue evidence="4">Leaf</tissue>
    </source>
</reference>
<evidence type="ECO:0000313" key="5">
    <source>
        <dbReference type="Proteomes" id="UP000825935"/>
    </source>
</evidence>
<proteinExistence type="predicted"/>
<dbReference type="OMA" id="SWEGNAD"/>
<feature type="region of interest" description="Disordered" evidence="1">
    <location>
        <begin position="341"/>
        <end position="364"/>
    </location>
</feature>
<feature type="region of interest" description="Disordered" evidence="1">
    <location>
        <begin position="278"/>
        <end position="302"/>
    </location>
</feature>
<organism evidence="4 5">
    <name type="scientific">Ceratopteris richardii</name>
    <name type="common">Triangle waterfern</name>
    <dbReference type="NCBI Taxonomy" id="49495"/>
    <lineage>
        <taxon>Eukaryota</taxon>
        <taxon>Viridiplantae</taxon>
        <taxon>Streptophyta</taxon>
        <taxon>Embryophyta</taxon>
        <taxon>Tracheophyta</taxon>
        <taxon>Polypodiopsida</taxon>
        <taxon>Polypodiidae</taxon>
        <taxon>Polypodiales</taxon>
        <taxon>Pteridineae</taxon>
        <taxon>Pteridaceae</taxon>
        <taxon>Parkerioideae</taxon>
        <taxon>Ceratopteris</taxon>
    </lineage>
</organism>
<dbReference type="PANTHER" id="PTHR31928">
    <property type="entry name" value="EXPRESSED PROTEIN"/>
    <property type="match status" value="1"/>
</dbReference>
<dbReference type="OrthoDB" id="1908057at2759"/>
<comment type="caution">
    <text evidence="4">The sequence shown here is derived from an EMBL/GenBank/DDBJ whole genome shotgun (WGS) entry which is preliminary data.</text>
</comment>
<dbReference type="InterPro" id="IPR048297">
    <property type="entry name" value="DUF936_dom_pln"/>
</dbReference>
<dbReference type="Pfam" id="PF21647">
    <property type="entry name" value="DUF6857"/>
    <property type="match status" value="1"/>
</dbReference>
<dbReference type="InterPro" id="IPR049172">
    <property type="entry name" value="DUF6857_pln"/>
</dbReference>
<keyword evidence="5" id="KW-1185">Reference proteome</keyword>
<dbReference type="EMBL" id="CM035434">
    <property type="protein sequence ID" value="KAH7291273.1"/>
    <property type="molecule type" value="Genomic_DNA"/>
</dbReference>
<dbReference type="Proteomes" id="UP000825935">
    <property type="component" value="Chromosome 29"/>
</dbReference>
<dbReference type="Pfam" id="PF06075">
    <property type="entry name" value="DUF936"/>
    <property type="match status" value="1"/>
</dbReference>
<dbReference type="AlphaFoldDB" id="A0A8T2R655"/>
<feature type="compositionally biased region" description="Polar residues" evidence="1">
    <location>
        <begin position="281"/>
        <end position="290"/>
    </location>
</feature>
<protein>
    <submittedName>
        <fullName evidence="4">Uncharacterized protein</fullName>
    </submittedName>
</protein>
<evidence type="ECO:0000256" key="1">
    <source>
        <dbReference type="SAM" id="MobiDB-lite"/>
    </source>
</evidence>
<dbReference type="EMBL" id="CM035434">
    <property type="protein sequence ID" value="KAH7291274.1"/>
    <property type="molecule type" value="Genomic_DNA"/>
</dbReference>
<feature type="domain" description="DUF936" evidence="2">
    <location>
        <begin position="4"/>
        <end position="119"/>
    </location>
</feature>
<dbReference type="PANTHER" id="PTHR31928:SF4">
    <property type="entry name" value="OS08G0541500 PROTEIN"/>
    <property type="match status" value="1"/>
</dbReference>
<name>A0A8T2R655_CERRI</name>
<sequence length="805" mass="87001">MLTLTPGVLIKLIRHMNSDIKVAGEHRSVLLQVINISPALGGGELWPNHGFYLQVSDSSHSTFVSLAAEHNELIFNNKLQLGQFIHVDKLDSGQPLPVLRGLRPVSGKRPCIGTPEDLVTTPMPSLQNGKMQVMNPLKLAKSREHGLAGSNSKILEKVFTKSGESKVCSSGIGSSPRPGKLINMPGDAGFRQKLDQAVKLRVSSNESRRGSVTHISRSPSACARSGDKWNFQLAKASTSEKSEMGNRLSCAEDCKVMCKGISTHLLAKVRPFAPTAKLSFKSRNSGSTKKTNGERTKRQPLRGIIHASNASNVKDLVPVSAKTLRKNWEGVVVGLKEHKRGVDSKGSAKGVTKRPALNSGTQKQHEVANVMMTTEAHKLSNTSTVSSVKRKTSPCTVSESEKLVKASVHSKRLTDGSVSWNSVTSELASRGSELMQKRDAASLAAAEALKEASAAECVIRNLSMFSELCTSAEVECPQPSVEKFLELQKALGPASMVSDALASMERLSMESNETDTLSAISKDCQSICAEKLKNANTWVSAALCTDLACFTLMTKHKTSANSKPATKEELSNIIKGNRSVLVLENASSVQGAPTSMVKLEASVGLPKKSSVLAHPASPKVASNNLCEHHSGSAKGALSRVEGNSKIYKSVTRAVPRGTAFRLLSEKSVINRHHTSTDKIVSPHPRWIKGDGLQGIAELATLLQSESQNWFLQFFEGALDRGFPLDFVTGNTVTQSVITHGNIQIATLLSQLKRVNDWLDQLYLTNDNSKDEGLSSTIDKLKRKIYDYLLQHVESAALALGNEENL</sequence>
<gene>
    <name evidence="4" type="ORF">KP509_29G009300</name>
</gene>
<accession>A0A8T2R655</accession>
<evidence type="ECO:0000259" key="2">
    <source>
        <dbReference type="Pfam" id="PF06075"/>
    </source>
</evidence>
<evidence type="ECO:0000259" key="3">
    <source>
        <dbReference type="Pfam" id="PF21647"/>
    </source>
</evidence>
<dbReference type="InterPro" id="IPR010341">
    <property type="entry name" value="DUF936_pln"/>
</dbReference>
<feature type="domain" description="DUF6857" evidence="3">
    <location>
        <begin position="408"/>
        <end position="798"/>
    </location>
</feature>